<dbReference type="GO" id="GO:0032589">
    <property type="term" value="C:neuron projection membrane"/>
    <property type="evidence" value="ECO:0007669"/>
    <property type="project" value="TreeGrafter"/>
</dbReference>
<dbReference type="InterPro" id="IPR036179">
    <property type="entry name" value="Ig-like_dom_sf"/>
</dbReference>
<dbReference type="InterPro" id="IPR007110">
    <property type="entry name" value="Ig-like_dom"/>
</dbReference>
<dbReference type="InterPro" id="IPR037448">
    <property type="entry name" value="Zig-8"/>
</dbReference>
<keyword evidence="3" id="KW-1185">Reference proteome</keyword>
<dbReference type="FunFam" id="2.60.40.10:FF:000129">
    <property type="entry name" value="CLUMA_CG018772, isoform A"/>
    <property type="match status" value="1"/>
</dbReference>
<comment type="caution">
    <text evidence="2">The sequence shown here is derived from an EMBL/GenBank/DDBJ whole genome shotgun (WGS) entry which is preliminary data.</text>
</comment>
<dbReference type="InterPro" id="IPR013783">
    <property type="entry name" value="Ig-like_fold"/>
</dbReference>
<dbReference type="Pfam" id="PF13927">
    <property type="entry name" value="Ig_3"/>
    <property type="match status" value="1"/>
</dbReference>
<dbReference type="InterPro" id="IPR013106">
    <property type="entry name" value="Ig_V-set"/>
</dbReference>
<dbReference type="Proteomes" id="UP001107558">
    <property type="component" value="Chromosome 1"/>
</dbReference>
<name>A0A9J6CJH4_POLVA</name>
<dbReference type="SUPFAM" id="SSF48726">
    <property type="entry name" value="Immunoglobulin"/>
    <property type="match status" value="2"/>
</dbReference>
<sequence>MNSSYKINLAKASITAAGNENNGIKDDKPYFEAVYPRNVSTVVDDTAILKCVVKNKGDRTVSWMRKRDLHILTSNNFLYTGDQRFSVIHPQDSDDWNLKIEYVQPKDAGTYECQVNTEPKINYAVNLDVGSPNLQFFDVFDRHEAARAKIIGSQELHIKKGSTISLTCTVNIYGSAISWYHGTQIVNFDSERGGISLEQEKTETGTTSRLLLTRASFRDGGNYSCVPVGALSASVIVHVLNGEIPQAMQTSDAVYPPRPTVFILLLALSTFCNFLSIQHITTEVNNFLLHR</sequence>
<dbReference type="AlphaFoldDB" id="A0A9J6CJH4"/>
<dbReference type="Pfam" id="PF07686">
    <property type="entry name" value="V-set"/>
    <property type="match status" value="1"/>
</dbReference>
<protein>
    <recommendedName>
        <fullName evidence="1">Ig-like domain-containing protein</fullName>
    </recommendedName>
</protein>
<dbReference type="GO" id="GO:0050808">
    <property type="term" value="P:synapse organization"/>
    <property type="evidence" value="ECO:0007669"/>
    <property type="project" value="TreeGrafter"/>
</dbReference>
<dbReference type="OrthoDB" id="6377396at2759"/>
<feature type="domain" description="Ig-like" evidence="1">
    <location>
        <begin position="29"/>
        <end position="126"/>
    </location>
</feature>
<dbReference type="PROSITE" id="PS50835">
    <property type="entry name" value="IG_LIKE"/>
    <property type="match status" value="2"/>
</dbReference>
<proteinExistence type="predicted"/>
<dbReference type="InterPro" id="IPR003599">
    <property type="entry name" value="Ig_sub"/>
</dbReference>
<dbReference type="PANTHER" id="PTHR23279">
    <property type="entry name" value="DEFECTIVE PROBOSCIS EXTENSION RESPONSE DPR -RELATED"/>
    <property type="match status" value="1"/>
</dbReference>
<evidence type="ECO:0000313" key="2">
    <source>
        <dbReference type="EMBL" id="KAG5682148.1"/>
    </source>
</evidence>
<feature type="domain" description="Ig-like" evidence="1">
    <location>
        <begin position="132"/>
        <end position="225"/>
    </location>
</feature>
<evidence type="ECO:0000259" key="1">
    <source>
        <dbReference type="PROSITE" id="PS50835"/>
    </source>
</evidence>
<dbReference type="SMART" id="SM00409">
    <property type="entry name" value="IG"/>
    <property type="match status" value="2"/>
</dbReference>
<dbReference type="EMBL" id="JADBJN010000001">
    <property type="protein sequence ID" value="KAG5682148.1"/>
    <property type="molecule type" value="Genomic_DNA"/>
</dbReference>
<evidence type="ECO:0000313" key="3">
    <source>
        <dbReference type="Proteomes" id="UP001107558"/>
    </source>
</evidence>
<accession>A0A9J6CJH4</accession>
<dbReference type="InterPro" id="IPR003598">
    <property type="entry name" value="Ig_sub2"/>
</dbReference>
<dbReference type="Gene3D" id="2.60.40.10">
    <property type="entry name" value="Immunoglobulins"/>
    <property type="match status" value="2"/>
</dbReference>
<dbReference type="PANTHER" id="PTHR23279:SF6">
    <property type="entry name" value="DEFECTIVE PROBOSCIS EXTENSION RESPONSE 7, ISOFORM F"/>
    <property type="match status" value="1"/>
</dbReference>
<reference evidence="2" key="1">
    <citation type="submission" date="2021-03" db="EMBL/GenBank/DDBJ databases">
        <title>Chromosome level genome of the anhydrobiotic midge Polypedilum vanderplanki.</title>
        <authorList>
            <person name="Yoshida Y."/>
            <person name="Kikawada T."/>
            <person name="Gusev O."/>
        </authorList>
    </citation>
    <scope>NUCLEOTIDE SEQUENCE</scope>
    <source>
        <strain evidence="2">NIAS01</strain>
        <tissue evidence="2">Whole body or cell culture</tissue>
    </source>
</reference>
<gene>
    <name evidence="2" type="ORF">PVAND_011521</name>
</gene>
<dbReference type="SMART" id="SM00408">
    <property type="entry name" value="IGc2"/>
    <property type="match status" value="2"/>
</dbReference>
<organism evidence="2 3">
    <name type="scientific">Polypedilum vanderplanki</name>
    <name type="common">Sleeping chironomid midge</name>
    <dbReference type="NCBI Taxonomy" id="319348"/>
    <lineage>
        <taxon>Eukaryota</taxon>
        <taxon>Metazoa</taxon>
        <taxon>Ecdysozoa</taxon>
        <taxon>Arthropoda</taxon>
        <taxon>Hexapoda</taxon>
        <taxon>Insecta</taxon>
        <taxon>Pterygota</taxon>
        <taxon>Neoptera</taxon>
        <taxon>Endopterygota</taxon>
        <taxon>Diptera</taxon>
        <taxon>Nematocera</taxon>
        <taxon>Chironomoidea</taxon>
        <taxon>Chironomidae</taxon>
        <taxon>Chironominae</taxon>
        <taxon>Polypedilum</taxon>
        <taxon>Polypedilum</taxon>
    </lineage>
</organism>